<evidence type="ECO:0000256" key="8">
    <source>
        <dbReference type="ARBA" id="ARBA00072274"/>
    </source>
</evidence>
<dbReference type="GO" id="GO:0042803">
    <property type="term" value="F:protein homodimerization activity"/>
    <property type="evidence" value="ECO:0007669"/>
    <property type="project" value="InterPro"/>
</dbReference>
<dbReference type="SUPFAM" id="SSF51064">
    <property type="entry name" value="Head domain of nucleotide exchange factor GrpE"/>
    <property type="match status" value="1"/>
</dbReference>
<dbReference type="InterPro" id="IPR009012">
    <property type="entry name" value="GrpE_head"/>
</dbReference>
<comment type="subunit">
    <text evidence="3 10">Homodimer.</text>
</comment>
<dbReference type="FunFam" id="2.30.22.10:FF:000001">
    <property type="entry name" value="Protein GrpE"/>
    <property type="match status" value="1"/>
</dbReference>
<organism evidence="14 15">
    <name type="scientific">Anaerobacillus alkaliphilus</name>
    <dbReference type="NCBI Taxonomy" id="1548597"/>
    <lineage>
        <taxon>Bacteria</taxon>
        <taxon>Bacillati</taxon>
        <taxon>Bacillota</taxon>
        <taxon>Bacilli</taxon>
        <taxon>Bacillales</taxon>
        <taxon>Bacillaceae</taxon>
        <taxon>Anaerobacillus</taxon>
    </lineage>
</organism>
<dbReference type="PANTHER" id="PTHR21237">
    <property type="entry name" value="GRPE PROTEIN"/>
    <property type="match status" value="1"/>
</dbReference>
<dbReference type="GO" id="GO:0006457">
    <property type="term" value="P:protein folding"/>
    <property type="evidence" value="ECO:0007669"/>
    <property type="project" value="InterPro"/>
</dbReference>
<evidence type="ECO:0000256" key="9">
    <source>
        <dbReference type="ARBA" id="ARBA00076414"/>
    </source>
</evidence>
<dbReference type="GO" id="GO:0000774">
    <property type="term" value="F:adenyl-nucleotide exchange factor activity"/>
    <property type="evidence" value="ECO:0007669"/>
    <property type="project" value="InterPro"/>
</dbReference>
<evidence type="ECO:0000256" key="1">
    <source>
        <dbReference type="ARBA" id="ARBA00004496"/>
    </source>
</evidence>
<dbReference type="GO" id="GO:0005737">
    <property type="term" value="C:cytoplasm"/>
    <property type="evidence" value="ECO:0007669"/>
    <property type="project" value="UniProtKB-SubCell"/>
</dbReference>
<dbReference type="GO" id="GO:0051087">
    <property type="term" value="F:protein-folding chaperone binding"/>
    <property type="evidence" value="ECO:0007669"/>
    <property type="project" value="InterPro"/>
</dbReference>
<evidence type="ECO:0000256" key="10">
    <source>
        <dbReference type="HAMAP-Rule" id="MF_01151"/>
    </source>
</evidence>
<comment type="similarity">
    <text evidence="2 10 12">Belongs to the GrpE family.</text>
</comment>
<dbReference type="InterPro" id="IPR013805">
    <property type="entry name" value="GrpE_CC"/>
</dbReference>
<comment type="subcellular location">
    <subcellularLocation>
        <location evidence="1 10">Cytoplasm</location>
    </subcellularLocation>
</comment>
<dbReference type="Pfam" id="PF01025">
    <property type="entry name" value="GrpE"/>
    <property type="match status" value="1"/>
</dbReference>
<evidence type="ECO:0000313" key="15">
    <source>
        <dbReference type="Proteomes" id="UP000290649"/>
    </source>
</evidence>
<dbReference type="GO" id="GO:0051082">
    <property type="term" value="F:unfolded protein binding"/>
    <property type="evidence" value="ECO:0007669"/>
    <property type="project" value="TreeGrafter"/>
</dbReference>
<dbReference type="SUPFAM" id="SSF58014">
    <property type="entry name" value="Coiled-coil domain of nucleotide exchange factor GrpE"/>
    <property type="match status" value="1"/>
</dbReference>
<keyword evidence="4 10" id="KW-0963">Cytoplasm</keyword>
<proteinExistence type="inferred from homology"/>
<dbReference type="Gene3D" id="2.30.22.10">
    <property type="entry name" value="Head domain of nucleotide exchange factor GrpE"/>
    <property type="match status" value="1"/>
</dbReference>
<evidence type="ECO:0000256" key="13">
    <source>
        <dbReference type="SAM" id="Coils"/>
    </source>
</evidence>
<name>A0A4Q0VS34_9BACI</name>
<dbReference type="Gene3D" id="3.90.20.20">
    <property type="match status" value="1"/>
</dbReference>
<protein>
    <recommendedName>
        <fullName evidence="8 10">Protein GrpE</fullName>
    </recommendedName>
    <alternativeName>
        <fullName evidence="9 10">HSP-70 cofactor</fullName>
    </alternativeName>
</protein>
<keyword evidence="6 10" id="KW-0143">Chaperone</keyword>
<dbReference type="Proteomes" id="UP000290649">
    <property type="component" value="Unassembled WGS sequence"/>
</dbReference>
<evidence type="ECO:0000256" key="6">
    <source>
        <dbReference type="ARBA" id="ARBA00023186"/>
    </source>
</evidence>
<dbReference type="RefSeq" id="WP_129078900.1">
    <property type="nucleotide sequence ID" value="NZ_QOUX01000045.1"/>
</dbReference>
<dbReference type="PROSITE" id="PS01071">
    <property type="entry name" value="GRPE"/>
    <property type="match status" value="1"/>
</dbReference>
<evidence type="ECO:0000256" key="12">
    <source>
        <dbReference type="RuleBase" id="RU004478"/>
    </source>
</evidence>
<evidence type="ECO:0000256" key="2">
    <source>
        <dbReference type="ARBA" id="ARBA00009054"/>
    </source>
</evidence>
<keyword evidence="15" id="KW-1185">Reference proteome</keyword>
<dbReference type="InterPro" id="IPR000740">
    <property type="entry name" value="GrpE"/>
</dbReference>
<evidence type="ECO:0000256" key="3">
    <source>
        <dbReference type="ARBA" id="ARBA00011738"/>
    </source>
</evidence>
<gene>
    <name evidence="10 14" type="primary">grpE</name>
    <name evidence="14" type="ORF">DS745_14250</name>
</gene>
<evidence type="ECO:0000256" key="5">
    <source>
        <dbReference type="ARBA" id="ARBA00023016"/>
    </source>
</evidence>
<dbReference type="PANTHER" id="PTHR21237:SF23">
    <property type="entry name" value="GRPE PROTEIN HOMOLOG, MITOCHONDRIAL"/>
    <property type="match status" value="1"/>
</dbReference>
<comment type="function">
    <text evidence="7 10 11">Participates actively in the response to hyperosmotic and heat shock by preventing the aggregation of stress-denatured proteins, in association with DnaK and GrpE. It is the nucleotide exchange factor for DnaK and may function as a thermosensor. Unfolded proteins bind initially to DnaJ; upon interaction with the DnaJ-bound protein, DnaK hydrolyzes its bound ATP, resulting in the formation of a stable complex. GrpE releases ADP from DnaK; ATP binding to DnaK triggers the release of the substrate protein, thus completing the reaction cycle. Several rounds of ATP-dependent interactions between DnaJ, DnaK and GrpE are required for fully efficient folding.</text>
</comment>
<evidence type="ECO:0000256" key="11">
    <source>
        <dbReference type="RuleBase" id="RU000639"/>
    </source>
</evidence>
<dbReference type="OrthoDB" id="9812586at2"/>
<dbReference type="EMBL" id="QOUX01000045">
    <property type="protein sequence ID" value="RXI99389.1"/>
    <property type="molecule type" value="Genomic_DNA"/>
</dbReference>
<feature type="coiled-coil region" evidence="13">
    <location>
        <begin position="31"/>
        <end position="72"/>
    </location>
</feature>
<reference evidence="14 15" key="1">
    <citation type="journal article" date="2019" name="Int. J. Syst. Evol. Microbiol.">
        <title>Anaerobacillus alkaliphilus sp. nov., a novel alkaliphilic and moderately halophilic bacterium.</title>
        <authorList>
            <person name="Borsodi A.K."/>
            <person name="Aszalos J.M."/>
            <person name="Bihari P."/>
            <person name="Nagy I."/>
            <person name="Schumann P."/>
            <person name="Sproer C."/>
            <person name="Kovacs A.L."/>
            <person name="Boka K."/>
            <person name="Dobosy P."/>
            <person name="Ovari M."/>
            <person name="Szili-Kovacs T."/>
            <person name="Toth E."/>
        </authorList>
    </citation>
    <scope>NUCLEOTIDE SEQUENCE [LARGE SCALE GENOMIC DNA]</scope>
    <source>
        <strain evidence="14 15">B16-10</strain>
    </source>
</reference>
<sequence>MDQAKQQLNDEQIEVQEDVAVETVTDQSNEVETEQVLLSEEEQKIQALQGEVEELNNRLLRVQADYDNFRRRTRQEMEAAAKYRAQGLIEALIPAIDNFDRALGVKVESDDARSLLQGMEMVHRQLTDALQNEGLEVIESVGQNFDPHYHQAVMQVESEDHEPNQVVEELQKGYKLKDRVIRPAMVKVSQ</sequence>
<evidence type="ECO:0000256" key="4">
    <source>
        <dbReference type="ARBA" id="ARBA00022490"/>
    </source>
</evidence>
<dbReference type="NCBIfam" id="NF010738">
    <property type="entry name" value="PRK14140.1"/>
    <property type="match status" value="1"/>
</dbReference>
<evidence type="ECO:0000256" key="7">
    <source>
        <dbReference type="ARBA" id="ARBA00053401"/>
    </source>
</evidence>
<dbReference type="HAMAP" id="MF_01151">
    <property type="entry name" value="GrpE"/>
    <property type="match status" value="1"/>
</dbReference>
<evidence type="ECO:0000313" key="14">
    <source>
        <dbReference type="EMBL" id="RXI99389.1"/>
    </source>
</evidence>
<accession>A0A4Q0VS34</accession>
<comment type="caution">
    <text evidence="14">The sequence shown here is derived from an EMBL/GenBank/DDBJ whole genome shotgun (WGS) entry which is preliminary data.</text>
</comment>
<dbReference type="CDD" id="cd00446">
    <property type="entry name" value="GrpE"/>
    <property type="match status" value="1"/>
</dbReference>
<keyword evidence="13" id="KW-0175">Coiled coil</keyword>
<dbReference type="AlphaFoldDB" id="A0A4Q0VS34"/>
<keyword evidence="5 10" id="KW-0346">Stress response</keyword>
<dbReference type="PRINTS" id="PR00773">
    <property type="entry name" value="GRPEPROTEIN"/>
</dbReference>